<dbReference type="RefSeq" id="WP_154617617.1">
    <property type="nucleotide sequence ID" value="NZ_WLXI01000047.1"/>
</dbReference>
<protein>
    <submittedName>
        <fullName evidence="1">Uncharacterized protein</fullName>
    </submittedName>
</protein>
<organism evidence="1 2">
    <name type="scientific">Streptococcus uberis</name>
    <dbReference type="NCBI Taxonomy" id="1349"/>
    <lineage>
        <taxon>Bacteria</taxon>
        <taxon>Bacillati</taxon>
        <taxon>Bacillota</taxon>
        <taxon>Bacilli</taxon>
        <taxon>Lactobacillales</taxon>
        <taxon>Streptococcaceae</taxon>
        <taxon>Streptococcus</taxon>
    </lineage>
</organism>
<name>A0A6L6GA02_STRUB</name>
<sequence length="213" mass="25770">MLRQKNILFFSPSFFGYEKEIQNKMEEMGARVIFYDERPFTSSIEKALLKINPNIFYRKLDDYFLNIFNDVKSEHFDYIFLLKCETPTEKILDMFRSHFKDAKFCLYMWDSISNVKNIESKFKYFDLISSFDKKDSLENNFNFRPLFYSDSYRIPLEKHKQVTYDICSFGTIHSDRFKIISKVEEEANNLGLNTYFFNFLQGQFMYYLSLIHI</sequence>
<dbReference type="Proteomes" id="UP000483839">
    <property type="component" value="Unassembled WGS sequence"/>
</dbReference>
<comment type="caution">
    <text evidence="1">The sequence shown here is derived from an EMBL/GenBank/DDBJ whole genome shotgun (WGS) entry which is preliminary data.</text>
</comment>
<proteinExistence type="predicted"/>
<accession>A0A6L6GA02</accession>
<reference evidence="1 2" key="1">
    <citation type="submission" date="2019-11" db="EMBL/GenBank/DDBJ databases">
        <title>Streptococcus uberis isolated from clinical mastitis cases on a southeastern Queensland dairy.</title>
        <authorList>
            <person name="Workentine M.L."/>
            <person name="Price R."/>
            <person name="Olchowy T."/>
        </authorList>
    </citation>
    <scope>NUCLEOTIDE SEQUENCE [LARGE SCALE GENOMIC DNA]</scope>
    <source>
        <strain evidence="1 2">OLC4459-A17</strain>
    </source>
</reference>
<dbReference type="AlphaFoldDB" id="A0A6L6GA02"/>
<evidence type="ECO:0000313" key="2">
    <source>
        <dbReference type="Proteomes" id="UP000483839"/>
    </source>
</evidence>
<dbReference type="EMBL" id="WLXI01000047">
    <property type="protein sequence ID" value="MTD02017.1"/>
    <property type="molecule type" value="Genomic_DNA"/>
</dbReference>
<gene>
    <name evidence="1" type="ORF">GKS16_07010</name>
</gene>
<evidence type="ECO:0000313" key="1">
    <source>
        <dbReference type="EMBL" id="MTD02017.1"/>
    </source>
</evidence>